<evidence type="ECO:0000256" key="9">
    <source>
        <dbReference type="ARBA" id="ARBA00022836"/>
    </source>
</evidence>
<dbReference type="InterPro" id="IPR002615">
    <property type="entry name" value="PSI_PsaJ"/>
</dbReference>
<feature type="transmembrane region" description="Helical" evidence="15">
    <location>
        <begin position="20"/>
        <end position="39"/>
    </location>
</feature>
<dbReference type="Pfam" id="PF01701">
    <property type="entry name" value="PSI_PsaJ"/>
    <property type="match status" value="1"/>
</dbReference>
<dbReference type="GO" id="GO:0015979">
    <property type="term" value="P:photosynthesis"/>
    <property type="evidence" value="ECO:0007669"/>
    <property type="project" value="UniProtKB-UniRule"/>
</dbReference>
<dbReference type="HAMAP" id="MF_00522">
    <property type="entry name" value="PSI_PsaJ"/>
    <property type="match status" value="1"/>
</dbReference>
<evidence type="ECO:0000256" key="5">
    <source>
        <dbReference type="ARBA" id="ARBA00022528"/>
    </source>
</evidence>
<dbReference type="GO" id="GO:0009522">
    <property type="term" value="C:photosystem I"/>
    <property type="evidence" value="ECO:0007669"/>
    <property type="project" value="UniProtKB-KW"/>
</dbReference>
<accession>A0A6M8AXD2</accession>
<evidence type="ECO:0000256" key="3">
    <source>
        <dbReference type="ARBA" id="ARBA00006318"/>
    </source>
</evidence>
<dbReference type="FunFam" id="1.20.5.510:FF:000001">
    <property type="entry name" value="Photosystem I reaction center subunit IX"/>
    <property type="match status" value="1"/>
</dbReference>
<evidence type="ECO:0000256" key="2">
    <source>
        <dbReference type="ARBA" id="ARBA00004581"/>
    </source>
</evidence>
<evidence type="ECO:0000256" key="14">
    <source>
        <dbReference type="HAMAP-Rule" id="MF_00522"/>
    </source>
</evidence>
<comment type="similarity">
    <text evidence="3 14">Belongs to the PsaJ family.</text>
</comment>
<keyword evidence="6 14" id="KW-0602">Photosynthesis</keyword>
<dbReference type="Gene3D" id="1.20.5.510">
    <property type="entry name" value="Single helix bin"/>
    <property type="match status" value="1"/>
</dbReference>
<reference evidence="16" key="1">
    <citation type="journal article" date="2020" name="Mitochondrial DNA Part B Resour">
        <title>The complete chloroplast genome sequence of Santalum album.</title>
        <authorList>
            <person name="Yang D."/>
            <person name="Qiu Q."/>
            <person name="Xu L."/>
            <person name="Xu Y."/>
            <person name="Wang Y."/>
        </authorList>
    </citation>
    <scope>NUCLEOTIDE SEQUENCE</scope>
</reference>
<dbReference type="InterPro" id="IPR036062">
    <property type="entry name" value="PSI_PsaJ_sf"/>
</dbReference>
<keyword evidence="7 16" id="KW-0934">Plastid</keyword>
<keyword evidence="12 14" id="KW-0472">Membrane</keyword>
<dbReference type="EMBL" id="MN106256">
    <property type="protein sequence ID" value="QKD76375.1"/>
    <property type="molecule type" value="Genomic_DNA"/>
</dbReference>
<dbReference type="AlphaFoldDB" id="A0A6M8AXD2"/>
<evidence type="ECO:0000313" key="16">
    <source>
        <dbReference type="EMBL" id="QKD76375.1"/>
    </source>
</evidence>
<evidence type="ECO:0000256" key="10">
    <source>
        <dbReference type="ARBA" id="ARBA00022989"/>
    </source>
</evidence>
<keyword evidence="8 14" id="KW-0812">Transmembrane</keyword>
<evidence type="ECO:0000256" key="6">
    <source>
        <dbReference type="ARBA" id="ARBA00022531"/>
    </source>
</evidence>
<keyword evidence="10 14" id="KW-1133">Transmembrane helix</keyword>
<protein>
    <recommendedName>
        <fullName evidence="4 14">Photosystem I reaction center subunit IX</fullName>
    </recommendedName>
    <alternativeName>
        <fullName evidence="13 14">PSI-J</fullName>
    </alternativeName>
</protein>
<keyword evidence="5 16" id="KW-0150">Chloroplast</keyword>
<organism evidence="16">
    <name type="scientific">Santalum album</name>
    <name type="common">Indian sandalwood</name>
    <dbReference type="NCBI Taxonomy" id="35974"/>
    <lineage>
        <taxon>Eukaryota</taxon>
        <taxon>Viridiplantae</taxon>
        <taxon>Streptophyta</taxon>
        <taxon>Embryophyta</taxon>
        <taxon>Tracheophyta</taxon>
        <taxon>Spermatophyta</taxon>
        <taxon>Magnoliopsida</taxon>
        <taxon>eudicotyledons</taxon>
        <taxon>Gunneridae</taxon>
        <taxon>Pentapetalae</taxon>
        <taxon>Santalales</taxon>
        <taxon>Santalaceae</taxon>
        <taxon>Santalum</taxon>
    </lineage>
</organism>
<evidence type="ECO:0000256" key="13">
    <source>
        <dbReference type="ARBA" id="ARBA00033429"/>
    </source>
</evidence>
<evidence type="ECO:0000256" key="4">
    <source>
        <dbReference type="ARBA" id="ARBA00019868"/>
    </source>
</evidence>
<comment type="function">
    <text evidence="1 14">May help in the organization of the PsaE and PsaF subunits.</text>
</comment>
<keyword evidence="11 14" id="KW-0793">Thylakoid</keyword>
<gene>
    <name evidence="14 16" type="primary">psaJ</name>
</gene>
<evidence type="ECO:0000256" key="8">
    <source>
        <dbReference type="ARBA" id="ARBA00022692"/>
    </source>
</evidence>
<evidence type="ECO:0000256" key="11">
    <source>
        <dbReference type="ARBA" id="ARBA00023078"/>
    </source>
</evidence>
<dbReference type="PANTHER" id="PTHR36082:SF2">
    <property type="entry name" value="PHOTOSYSTEM I REACTION CENTER SUBUNIT IX"/>
    <property type="match status" value="1"/>
</dbReference>
<evidence type="ECO:0000256" key="12">
    <source>
        <dbReference type="ARBA" id="ARBA00023136"/>
    </source>
</evidence>
<name>A0A6M8AXD2_SANAL</name>
<keyword evidence="9 14" id="KW-0603">Photosystem I</keyword>
<comment type="subcellular location">
    <subcellularLocation>
        <location evidence="2 14">Plastid</location>
        <location evidence="2 14">Chloroplast thylakoid membrane</location>
        <topology evidence="2 14">Single-pass membrane protein</topology>
    </subcellularLocation>
</comment>
<evidence type="ECO:0000256" key="7">
    <source>
        <dbReference type="ARBA" id="ARBA00022640"/>
    </source>
</evidence>
<proteinExistence type="inferred from homology"/>
<evidence type="ECO:0000256" key="1">
    <source>
        <dbReference type="ARBA" id="ARBA00002115"/>
    </source>
</evidence>
<dbReference type="GO" id="GO:0009535">
    <property type="term" value="C:chloroplast thylakoid membrane"/>
    <property type="evidence" value="ECO:0007669"/>
    <property type="project" value="UniProtKB-SubCell"/>
</dbReference>
<dbReference type="PANTHER" id="PTHR36082">
    <property type="match status" value="1"/>
</dbReference>
<sequence length="56" mass="6461">MYFNKNKEGGFSMRDLKTYLSTAPVLSTLWFGSLAGLLIEINRFFPDALIFPFFSF</sequence>
<geneLocation type="chloroplast" evidence="16"/>
<evidence type="ECO:0000256" key="15">
    <source>
        <dbReference type="SAM" id="Phobius"/>
    </source>
</evidence>
<dbReference type="SUPFAM" id="SSF81544">
    <property type="entry name" value="Subunit IX of photosystem I reaction centre, PsaJ"/>
    <property type="match status" value="1"/>
</dbReference>